<dbReference type="SUPFAM" id="SSF50978">
    <property type="entry name" value="WD40 repeat-like"/>
    <property type="match status" value="1"/>
</dbReference>
<dbReference type="Pfam" id="PF23726">
    <property type="entry name" value="Beta-prop_RSE1_2nd"/>
    <property type="match status" value="1"/>
</dbReference>
<dbReference type="InterPro" id="IPR004871">
    <property type="entry name" value="RSE1/DDB1/CPSF1_C"/>
</dbReference>
<keyword evidence="4" id="KW-0508">mRNA splicing</keyword>
<dbReference type="FunFam" id="2.130.10.10:FF:001143">
    <property type="entry name" value="Pre-mRNA-splicing factor rse-1, putative"/>
    <property type="match status" value="1"/>
</dbReference>
<keyword evidence="5" id="KW-0539">Nucleus</keyword>
<feature type="domain" description="RSE1/DDB1/CPSF1 C-terminal" evidence="8">
    <location>
        <begin position="892"/>
        <end position="1213"/>
    </location>
</feature>
<dbReference type="EMBL" id="MU001633">
    <property type="protein sequence ID" value="KAF2485517.1"/>
    <property type="molecule type" value="Genomic_DNA"/>
</dbReference>
<evidence type="ECO:0000256" key="1">
    <source>
        <dbReference type="ARBA" id="ARBA00004123"/>
    </source>
</evidence>
<sequence>MANTQTTQAFYSLTLQAPSATQSAVTCAVIPGLKASEQQIFEACGQYIRLRRIYENEDRSEVRVSTIVEQDCFGIVRGVAAFRIPGTATDQLILSSDSGRLTMLNYDHTKNVFTRVHSETFGKSGVRRTVPGQYLASDPRGRCCMLASTEKNKIVYIVNRNSEGGILISSPHEANQWASLCFAVCALDTGWEHPIFAALEVDYGEIESDAGGVAGMYERREKQLVYYTVDLGLNHVVKSWSDTVDYTANMIFGVPGGQDGPSGVLVCCEDRIFYRHDKNPALCIPIPRRKGPTEDPQRKRIIVSGCLHLSRARHEFFFLLQTEDGDVFKLTMMMAKDAQDRPTSTPETLHLRYYETFPVAKQMLLIRKGYIYIAAENGNNKLYYVSDLADDPDVEPWNDFTSEEYSADLEETSYEPLYFQPRDLQFTSLVSDLATMNPLMRTLVDNPLNEDAPQIYALQGTGNASTFKTLRHGLEVQEIVSSPLGNMDYNGLWSLKHRASDPHHSYLILSTAYGDKTITLSIGDEVETMEDSPFLASRATIEAALMGDATLVQVHARGVRSIFESGVVDEWPTPAHRTIVAASSNERQLLVGLSSSELCYFFLGDDGVLHQLDEMPEMSGKVTALSVGKTPRGKQQAKYAVVGCDDCTIRVMKIDLEHPLEPCSVQALSAVPTSIEVVEQIDPESGTPLTYAHIGLQSGLYLRAVIDEQNGELGEVRTKFLGPRATRIFPIELFTDDDEADARGGNFGIVACSSRPWMGYNHPQTNLYTLTPLVTKRIEAAASFVTGEIRGICGIQGSELLICSVPALDKGEMSQTEVKLNYTPRAMARNPWFPIWYVAQSDGNTISAATKQGLLANGTVNGDKMEENGENGHNTSELERHLGLSKGTGHWASAISAVDPFDSQSITSNIELTENEAALCIAAVPFFSREWEVFVAVGTGQHMQPGSGLESKGFLHIYRLLEDGKKLEFYHKTDFDVPIYAIHPFQGRLAIGLGNELFIYDIGMKALLRKSRGVVVPNQIVSIQSQGNRIIVGDVSEGVTYVVFKPKHNRMVPFVDDSIRRWTTATTMVDYETVAGGDKFGNLWLVRCPEQASQEADEEGINGYIANERAYLNGTPYRLELRAHFYVQDIPTSMQRTALVAGGQEVLFWSGLQGTIGILVPFVSREDVEFFTQLEGLIRNEEPPLAGRDHLMYRAYYVPVKGVVDGDLCERFMRLSVNSKNKIAGEVEREVREIERKVQDMRTRVAF</sequence>
<evidence type="ECO:0000259" key="10">
    <source>
        <dbReference type="Pfam" id="PF23726"/>
    </source>
</evidence>
<accession>A0A6A6Q278</accession>
<feature type="domain" description="RSE1/DDB1/CPSF1 first beta-propeller" evidence="9">
    <location>
        <begin position="52"/>
        <end position="391"/>
    </location>
</feature>
<keyword evidence="3" id="KW-0747">Spliceosome</keyword>
<keyword evidence="2" id="KW-0507">mRNA processing</keyword>
<protein>
    <submittedName>
        <fullName evidence="11">CPSF A subunit region-domain-containing protein</fullName>
    </submittedName>
</protein>
<evidence type="ECO:0000256" key="3">
    <source>
        <dbReference type="ARBA" id="ARBA00022728"/>
    </source>
</evidence>
<evidence type="ECO:0000256" key="4">
    <source>
        <dbReference type="ARBA" id="ARBA00023187"/>
    </source>
</evidence>
<dbReference type="Gene3D" id="2.130.10.10">
    <property type="entry name" value="YVTN repeat-like/Quinoprotein amine dehydrogenase"/>
    <property type="match status" value="3"/>
</dbReference>
<dbReference type="OrthoDB" id="436637at2759"/>
<dbReference type="InterPro" id="IPR050358">
    <property type="entry name" value="RSE1/DDB1/CFT1"/>
</dbReference>
<dbReference type="Pfam" id="PF10433">
    <property type="entry name" value="Beta-prop_RSE1_1st"/>
    <property type="match status" value="1"/>
</dbReference>
<dbReference type="GO" id="GO:0005681">
    <property type="term" value="C:spliceosomal complex"/>
    <property type="evidence" value="ECO:0007669"/>
    <property type="project" value="UniProtKB-KW"/>
</dbReference>
<evidence type="ECO:0000256" key="7">
    <source>
        <dbReference type="SAM" id="Coils"/>
    </source>
</evidence>
<dbReference type="InterPro" id="IPR036322">
    <property type="entry name" value="WD40_repeat_dom_sf"/>
</dbReference>
<reference evidence="11" key="1">
    <citation type="journal article" date="2020" name="Stud. Mycol.">
        <title>101 Dothideomycetes genomes: a test case for predicting lifestyles and emergence of pathogens.</title>
        <authorList>
            <person name="Haridas S."/>
            <person name="Albert R."/>
            <person name="Binder M."/>
            <person name="Bloem J."/>
            <person name="Labutti K."/>
            <person name="Salamov A."/>
            <person name="Andreopoulos B."/>
            <person name="Baker S."/>
            <person name="Barry K."/>
            <person name="Bills G."/>
            <person name="Bluhm B."/>
            <person name="Cannon C."/>
            <person name="Castanera R."/>
            <person name="Culley D."/>
            <person name="Daum C."/>
            <person name="Ezra D."/>
            <person name="Gonzalez J."/>
            <person name="Henrissat B."/>
            <person name="Kuo A."/>
            <person name="Liang C."/>
            <person name="Lipzen A."/>
            <person name="Lutzoni F."/>
            <person name="Magnuson J."/>
            <person name="Mondo S."/>
            <person name="Nolan M."/>
            <person name="Ohm R."/>
            <person name="Pangilinan J."/>
            <person name="Park H.-J."/>
            <person name="Ramirez L."/>
            <person name="Alfaro M."/>
            <person name="Sun H."/>
            <person name="Tritt A."/>
            <person name="Yoshinaga Y."/>
            <person name="Zwiers L.-H."/>
            <person name="Turgeon B."/>
            <person name="Goodwin S."/>
            <person name="Spatafora J."/>
            <person name="Crous P."/>
            <person name="Grigoriev I."/>
        </authorList>
    </citation>
    <scope>NUCLEOTIDE SEQUENCE</scope>
    <source>
        <strain evidence="11">CBS 113389</strain>
    </source>
</reference>
<evidence type="ECO:0000313" key="12">
    <source>
        <dbReference type="Proteomes" id="UP000799767"/>
    </source>
</evidence>
<dbReference type="Proteomes" id="UP000799767">
    <property type="component" value="Unassembled WGS sequence"/>
</dbReference>
<organism evidence="11 12">
    <name type="scientific">Neohortaea acidophila</name>
    <dbReference type="NCBI Taxonomy" id="245834"/>
    <lineage>
        <taxon>Eukaryota</taxon>
        <taxon>Fungi</taxon>
        <taxon>Dikarya</taxon>
        <taxon>Ascomycota</taxon>
        <taxon>Pezizomycotina</taxon>
        <taxon>Dothideomycetes</taxon>
        <taxon>Dothideomycetidae</taxon>
        <taxon>Mycosphaerellales</taxon>
        <taxon>Teratosphaeriaceae</taxon>
        <taxon>Neohortaea</taxon>
    </lineage>
</organism>
<dbReference type="RefSeq" id="XP_033592086.1">
    <property type="nucleotide sequence ID" value="XM_033733035.1"/>
</dbReference>
<evidence type="ECO:0000259" key="9">
    <source>
        <dbReference type="Pfam" id="PF10433"/>
    </source>
</evidence>
<dbReference type="GeneID" id="54474037"/>
<evidence type="ECO:0000256" key="2">
    <source>
        <dbReference type="ARBA" id="ARBA00022664"/>
    </source>
</evidence>
<dbReference type="GO" id="GO:0003676">
    <property type="term" value="F:nucleic acid binding"/>
    <property type="evidence" value="ECO:0007669"/>
    <property type="project" value="InterPro"/>
</dbReference>
<comment type="subcellular location">
    <subcellularLocation>
        <location evidence="1">Nucleus</location>
    </subcellularLocation>
</comment>
<name>A0A6A6Q278_9PEZI</name>
<gene>
    <name evidence="11" type="ORF">BDY17DRAFT_293766</name>
</gene>
<dbReference type="AlphaFoldDB" id="A0A6A6Q278"/>
<dbReference type="InterPro" id="IPR015943">
    <property type="entry name" value="WD40/YVTN_repeat-like_dom_sf"/>
</dbReference>
<evidence type="ECO:0000313" key="11">
    <source>
        <dbReference type="EMBL" id="KAF2485517.1"/>
    </source>
</evidence>
<comment type="similarity">
    <text evidence="6">Belongs to the RSE1 family.</text>
</comment>
<evidence type="ECO:0000256" key="6">
    <source>
        <dbReference type="ARBA" id="ARBA00038266"/>
    </source>
</evidence>
<dbReference type="InterPro" id="IPR058543">
    <property type="entry name" value="Beta-prop_RSE1/DDB1/CPSF1_2nd"/>
</dbReference>
<dbReference type="PANTHER" id="PTHR10644">
    <property type="entry name" value="DNA REPAIR/RNA PROCESSING CPSF FAMILY"/>
    <property type="match status" value="1"/>
</dbReference>
<keyword evidence="12" id="KW-1185">Reference proteome</keyword>
<feature type="domain" description="RSE1/DDB1/CPSF1 second beta-propeller" evidence="10">
    <location>
        <begin position="477"/>
        <end position="805"/>
    </location>
</feature>
<evidence type="ECO:0000256" key="5">
    <source>
        <dbReference type="ARBA" id="ARBA00023242"/>
    </source>
</evidence>
<proteinExistence type="inferred from homology"/>
<dbReference type="GO" id="GO:0008380">
    <property type="term" value="P:RNA splicing"/>
    <property type="evidence" value="ECO:0007669"/>
    <property type="project" value="UniProtKB-KW"/>
</dbReference>
<dbReference type="InterPro" id="IPR018846">
    <property type="entry name" value="Beta-prop_RSE1/DDB1/CPSF1_1st"/>
</dbReference>
<evidence type="ECO:0000259" key="8">
    <source>
        <dbReference type="Pfam" id="PF03178"/>
    </source>
</evidence>
<keyword evidence="7" id="KW-0175">Coiled coil</keyword>
<feature type="coiled-coil region" evidence="7">
    <location>
        <begin position="1217"/>
        <end position="1244"/>
    </location>
</feature>
<dbReference type="Pfam" id="PF03178">
    <property type="entry name" value="CPSF_A"/>
    <property type="match status" value="1"/>
</dbReference>
<dbReference type="GO" id="GO:0006397">
    <property type="term" value="P:mRNA processing"/>
    <property type="evidence" value="ECO:0007669"/>
    <property type="project" value="UniProtKB-KW"/>
</dbReference>